<evidence type="ECO:0000313" key="4">
    <source>
        <dbReference type="EMBL" id="MFN1217214.1"/>
    </source>
</evidence>
<organism evidence="3 5">
    <name type="scientific">Chryseobacterium kwangjuense</name>
    <dbReference type="NCBI Taxonomy" id="267125"/>
    <lineage>
        <taxon>Bacteria</taxon>
        <taxon>Pseudomonadati</taxon>
        <taxon>Bacteroidota</taxon>
        <taxon>Flavobacteriia</taxon>
        <taxon>Flavobacteriales</taxon>
        <taxon>Weeksellaceae</taxon>
        <taxon>Chryseobacterium group</taxon>
        <taxon>Chryseobacterium</taxon>
    </lineage>
</organism>
<keyword evidence="6" id="KW-1185">Reference proteome</keyword>
<dbReference type="CDD" id="cd12797">
    <property type="entry name" value="M23_peptidase"/>
    <property type="match status" value="1"/>
</dbReference>
<proteinExistence type="predicted"/>
<dbReference type="OrthoDB" id="9810477at2"/>
<reference evidence="3 5" key="3">
    <citation type="journal article" date="2016" name="Genome Announc.">
        <title>Draft Genome Sequence of a Biocontrol Rhizobacterium, Chryseobacterium kwangjuense Strain KJ1R5, Isolated from Pepper (Capsicum annuum).</title>
        <authorList>
            <person name="Jeong J.J."/>
            <person name="Park H."/>
            <person name="Park B.H."/>
            <person name="Mannaa M."/>
            <person name="Sang M.K."/>
            <person name="Choi I.G."/>
            <person name="Kim K.D."/>
        </authorList>
    </citation>
    <scope>NUCLEOTIDE SEQUENCE [LARGE SCALE GENOMIC DNA]</scope>
    <source>
        <strain evidence="3 5">KJ1R5</strain>
    </source>
</reference>
<dbReference type="InterPro" id="IPR050570">
    <property type="entry name" value="Cell_wall_metabolism_enzyme"/>
</dbReference>
<dbReference type="EC" id="3.4.24.-" evidence="4"/>
<gene>
    <name evidence="4" type="ORF">ACKW6Q_09610</name>
    <name evidence="3" type="ORF">AU378_18525</name>
</gene>
<evidence type="ECO:0000313" key="5">
    <source>
        <dbReference type="Proteomes" id="UP000070513"/>
    </source>
</evidence>
<feature type="compositionally biased region" description="Low complexity" evidence="1">
    <location>
        <begin position="201"/>
        <end position="229"/>
    </location>
</feature>
<dbReference type="GO" id="GO:0004222">
    <property type="term" value="F:metalloendopeptidase activity"/>
    <property type="evidence" value="ECO:0007669"/>
    <property type="project" value="TreeGrafter"/>
</dbReference>
<feature type="region of interest" description="Disordered" evidence="1">
    <location>
        <begin position="201"/>
        <end position="237"/>
    </location>
</feature>
<dbReference type="EMBL" id="JBJXVJ010000002">
    <property type="protein sequence ID" value="MFN1217214.1"/>
    <property type="molecule type" value="Genomic_DNA"/>
</dbReference>
<dbReference type="Pfam" id="PF01551">
    <property type="entry name" value="Peptidase_M23"/>
    <property type="match status" value="1"/>
</dbReference>
<evidence type="ECO:0000313" key="3">
    <source>
        <dbReference type="EMBL" id="KXH80411.1"/>
    </source>
</evidence>
<comment type="caution">
    <text evidence="3">The sequence shown here is derived from an EMBL/GenBank/DDBJ whole genome shotgun (WGS) entry which is preliminary data.</text>
</comment>
<dbReference type="Proteomes" id="UP000070513">
    <property type="component" value="Unassembled WGS sequence"/>
</dbReference>
<dbReference type="Gene3D" id="2.70.70.10">
    <property type="entry name" value="Glucose Permease (Domain IIA)"/>
    <property type="match status" value="1"/>
</dbReference>
<evidence type="ECO:0000256" key="1">
    <source>
        <dbReference type="SAM" id="MobiDB-lite"/>
    </source>
</evidence>
<dbReference type="RefSeq" id="WP_062652900.1">
    <property type="nucleotide sequence ID" value="NZ_JBJXVJ010000002.1"/>
</dbReference>
<evidence type="ECO:0000313" key="6">
    <source>
        <dbReference type="Proteomes" id="UP001634154"/>
    </source>
</evidence>
<reference evidence="3" key="2">
    <citation type="submission" date="2015-12" db="EMBL/GenBank/DDBJ databases">
        <authorList>
            <person name="Shamseldin A."/>
            <person name="Moawad H."/>
            <person name="Abd El-Rahim W.M."/>
            <person name="Sadowsky M.J."/>
        </authorList>
    </citation>
    <scope>NUCLEOTIDE SEQUENCE</scope>
    <source>
        <strain evidence="3">KJ1R5</strain>
    </source>
</reference>
<feature type="domain" description="M23ase beta-sheet core" evidence="2">
    <location>
        <begin position="244"/>
        <end position="339"/>
    </location>
</feature>
<dbReference type="InterPro" id="IPR016047">
    <property type="entry name" value="M23ase_b-sheet_dom"/>
</dbReference>
<dbReference type="SUPFAM" id="SSF51261">
    <property type="entry name" value="Duplicated hybrid motif"/>
    <property type="match status" value="1"/>
</dbReference>
<dbReference type="InterPro" id="IPR011055">
    <property type="entry name" value="Dup_hybrid_motif"/>
</dbReference>
<reference evidence="5" key="1">
    <citation type="submission" date="2015-12" db="EMBL/GenBank/DDBJ databases">
        <title>Genome sequence of a biocontrol rhizobacterium Chryseobacterium kwangjuense strain KJ1R5 isolated from pepper (Capsicum annuum L.).</title>
        <authorList>
            <person name="Jeong J.-J."/>
            <person name="Park H."/>
            <person name="Mannaa M."/>
            <person name="Sang M.K."/>
            <person name="Choi I.-G."/>
            <person name="Kim K.D."/>
        </authorList>
    </citation>
    <scope>NUCLEOTIDE SEQUENCE [LARGE SCALE GENOMIC DNA]</scope>
    <source>
        <strain evidence="5">KJ1R5</strain>
    </source>
</reference>
<keyword evidence="4" id="KW-0378">Hydrolase</keyword>
<dbReference type="PANTHER" id="PTHR21666">
    <property type="entry name" value="PEPTIDASE-RELATED"/>
    <property type="match status" value="1"/>
</dbReference>
<evidence type="ECO:0000259" key="2">
    <source>
        <dbReference type="Pfam" id="PF01551"/>
    </source>
</evidence>
<dbReference type="PANTHER" id="PTHR21666:SF270">
    <property type="entry name" value="MUREIN HYDROLASE ACTIVATOR ENVC"/>
    <property type="match status" value="1"/>
</dbReference>
<sequence length="345" mass="37166">MKKFLNSRKNVNVLLGGLLLVVFAQAILIGRLFSEKDDKMYEVNLVKINTEKDSVDYLKMKTDLTVVDQTVAQLNSFLKSKDIASEKLMALSQDSISSSVYLAKQSNRYSQYLMNLQQKLMQVPLGMPTDGYISSNFGIRKNPIPFKTVYASVKPGVAAESKPVAAAAPKPEVKAEPVERIIELTDSYGNKREVKVMVTPKAAPATPAPTTSTATASTKATTGNTSSKASMEKNNPPAEADQMQFHKGLDIAVAYGSDVRAAAAGTVIFSGQKGGYGNCVIVSHGNGLATLYGHLSQLVSKVNDKVKVGQVIAKSGNSGRSTGPHLHYEVHKNNTPVNPKLFMNL</sequence>
<dbReference type="Proteomes" id="UP001634154">
    <property type="component" value="Unassembled WGS sequence"/>
</dbReference>
<name>A0A135W671_9FLAO</name>
<protein>
    <submittedName>
        <fullName evidence="4">M23 family metallopeptidase</fullName>
        <ecNumber evidence="4">3.4.24.-</ecNumber>
    </submittedName>
    <submittedName>
        <fullName evidence="3">Peptidase M23</fullName>
    </submittedName>
</protein>
<reference evidence="4 6" key="4">
    <citation type="submission" date="2024-12" db="EMBL/GenBank/DDBJ databases">
        <title>Draft genome sequence of Chryseobacterium kwangjuense AG447.</title>
        <authorList>
            <person name="Cheptsov V.S."/>
            <person name="Belov A."/>
            <person name="Zavarzina A.G."/>
        </authorList>
    </citation>
    <scope>NUCLEOTIDE SEQUENCE [LARGE SCALE GENOMIC DNA]</scope>
    <source>
        <strain evidence="4 6">AG447</strain>
    </source>
</reference>
<dbReference type="AlphaFoldDB" id="A0A135W671"/>
<accession>A0A135W671</accession>
<dbReference type="EMBL" id="LPUR01000017">
    <property type="protein sequence ID" value="KXH80411.1"/>
    <property type="molecule type" value="Genomic_DNA"/>
</dbReference>